<dbReference type="Pfam" id="PF14559">
    <property type="entry name" value="TPR_19"/>
    <property type="match status" value="1"/>
</dbReference>
<reference evidence="1 2" key="1">
    <citation type="submission" date="2024-10" db="EMBL/GenBank/DDBJ databases">
        <title>The Natural Products Discovery Center: Release of the First 8490 Sequenced Strains for Exploring Actinobacteria Biosynthetic Diversity.</title>
        <authorList>
            <person name="Kalkreuter E."/>
            <person name="Kautsar S.A."/>
            <person name="Yang D."/>
            <person name="Bader C.D."/>
            <person name="Teijaro C.N."/>
            <person name="Fluegel L."/>
            <person name="Davis C.M."/>
            <person name="Simpson J.R."/>
            <person name="Lauterbach L."/>
            <person name="Steele A.D."/>
            <person name="Gui C."/>
            <person name="Meng S."/>
            <person name="Li G."/>
            <person name="Viehrig K."/>
            <person name="Ye F."/>
            <person name="Su P."/>
            <person name="Kiefer A.F."/>
            <person name="Nichols A."/>
            <person name="Cepeda A.J."/>
            <person name="Yan W."/>
            <person name="Fan B."/>
            <person name="Jiang Y."/>
            <person name="Adhikari A."/>
            <person name="Zheng C.-J."/>
            <person name="Schuster L."/>
            <person name="Cowan T.M."/>
            <person name="Smanski M.J."/>
            <person name="Chevrette M.G."/>
            <person name="De Carvalho L.P.S."/>
            <person name="Shen B."/>
        </authorList>
    </citation>
    <scope>NUCLEOTIDE SEQUENCE [LARGE SCALE GENOMIC DNA]</scope>
    <source>
        <strain evidence="1 2">NPDC002593</strain>
    </source>
</reference>
<dbReference type="Gene3D" id="1.25.40.10">
    <property type="entry name" value="Tetratricopeptide repeat domain"/>
    <property type="match status" value="2"/>
</dbReference>
<keyword evidence="2" id="KW-1185">Reference proteome</keyword>
<dbReference type="RefSeq" id="WP_040830774.1">
    <property type="nucleotide sequence ID" value="NZ_JBIAQY010000028.1"/>
</dbReference>
<sequence>MTDAEPDGHESLHAGATAYRNGDATGALRIFEAAVQSTSGRIRLSAMVNAASMADELGDHQRAVTWFRTALAEMPGDIGAMRPTALVNLSQALQHLGDLDGAQTALNEARTLLADDPDQGMLRVACLLSCTAVAIHRQQWAEAIDLATESLDTARYFAPHLAGHPLMNLAAAYFETGRGELGVDFAQQALEAFAAAQDHNGVAETQQNLALMHIRSGRAGEAREMLAASQPYFERSGLGPRAGIGLKAQGFVAELDGAQVRAYELYGRSLGQFVASGAVLEAADARIRVATVAFTLGRRDEASRLFAESFRVFAEHGLGLHCAQVDFWHAQLLESMLDDTRPDPHRLAEALRLAVLSALAIDAVRHTFPSGEQRHRWNRELAEPAMRSAFRLAARSGDAGLVSDLIEARCAGATVKFTDPEPGGPAERWDMPQEPPDPLTGALTLAAALAEVAAGEGISIAPPPRLRYEPGGRIVLADYIAEAERRYGRRIRDDRVLAL</sequence>
<proteinExistence type="predicted"/>
<name>A0ABW6SGT2_9NOCA</name>
<comment type="caution">
    <text evidence="1">The sequence shown here is derived from an EMBL/GenBank/DDBJ whole genome shotgun (WGS) entry which is preliminary data.</text>
</comment>
<organism evidence="1 2">
    <name type="scientific">Nocardia jiangxiensis</name>
    <dbReference type="NCBI Taxonomy" id="282685"/>
    <lineage>
        <taxon>Bacteria</taxon>
        <taxon>Bacillati</taxon>
        <taxon>Actinomycetota</taxon>
        <taxon>Actinomycetes</taxon>
        <taxon>Mycobacteriales</taxon>
        <taxon>Nocardiaceae</taxon>
        <taxon>Nocardia</taxon>
    </lineage>
</organism>
<dbReference type="Proteomes" id="UP001601992">
    <property type="component" value="Unassembled WGS sequence"/>
</dbReference>
<dbReference type="EMBL" id="JBIAQY010000028">
    <property type="protein sequence ID" value="MFF3574610.1"/>
    <property type="molecule type" value="Genomic_DNA"/>
</dbReference>
<dbReference type="InterPro" id="IPR019734">
    <property type="entry name" value="TPR_rpt"/>
</dbReference>
<dbReference type="Pfam" id="PF13424">
    <property type="entry name" value="TPR_12"/>
    <property type="match status" value="1"/>
</dbReference>
<dbReference type="SMART" id="SM00028">
    <property type="entry name" value="TPR"/>
    <property type="match status" value="4"/>
</dbReference>
<protein>
    <submittedName>
        <fullName evidence="1">Tetratricopeptide repeat protein</fullName>
    </submittedName>
</protein>
<dbReference type="SUPFAM" id="SSF48452">
    <property type="entry name" value="TPR-like"/>
    <property type="match status" value="2"/>
</dbReference>
<dbReference type="InterPro" id="IPR011990">
    <property type="entry name" value="TPR-like_helical_dom_sf"/>
</dbReference>
<evidence type="ECO:0000313" key="1">
    <source>
        <dbReference type="EMBL" id="MFF3574610.1"/>
    </source>
</evidence>
<gene>
    <name evidence="1" type="ORF">ACFYXQ_43360</name>
</gene>
<accession>A0ABW6SGT2</accession>
<evidence type="ECO:0000313" key="2">
    <source>
        <dbReference type="Proteomes" id="UP001601992"/>
    </source>
</evidence>